<keyword evidence="2" id="KW-1185">Reference proteome</keyword>
<dbReference type="PANTHER" id="PTHR46601:SF1">
    <property type="entry name" value="ADF-H DOMAIN-CONTAINING PROTEIN"/>
    <property type="match status" value="1"/>
</dbReference>
<dbReference type="OrthoDB" id="10068678at2759"/>
<dbReference type="PANTHER" id="PTHR46601">
    <property type="entry name" value="ULP_PROTEASE DOMAIN-CONTAINING PROTEIN"/>
    <property type="match status" value="1"/>
</dbReference>
<evidence type="ECO:0000313" key="1">
    <source>
        <dbReference type="EMBL" id="KAJ8029098.1"/>
    </source>
</evidence>
<name>A0A9Q1H0V1_HOLLE</name>
<evidence type="ECO:0000313" key="2">
    <source>
        <dbReference type="Proteomes" id="UP001152320"/>
    </source>
</evidence>
<gene>
    <name evidence="1" type="ORF">HOLleu_28419</name>
</gene>
<dbReference type="Proteomes" id="UP001152320">
    <property type="component" value="Chromosome 14"/>
</dbReference>
<dbReference type="EMBL" id="JAIZAY010000014">
    <property type="protein sequence ID" value="KAJ8029098.1"/>
    <property type="molecule type" value="Genomic_DNA"/>
</dbReference>
<dbReference type="AlphaFoldDB" id="A0A9Q1H0V1"/>
<proteinExistence type="predicted"/>
<accession>A0A9Q1H0V1</accession>
<organism evidence="1 2">
    <name type="scientific">Holothuria leucospilota</name>
    <name type="common">Black long sea cucumber</name>
    <name type="synonym">Mertensiothuria leucospilota</name>
    <dbReference type="NCBI Taxonomy" id="206669"/>
    <lineage>
        <taxon>Eukaryota</taxon>
        <taxon>Metazoa</taxon>
        <taxon>Echinodermata</taxon>
        <taxon>Eleutherozoa</taxon>
        <taxon>Echinozoa</taxon>
        <taxon>Holothuroidea</taxon>
        <taxon>Aspidochirotacea</taxon>
        <taxon>Aspidochirotida</taxon>
        <taxon>Holothuriidae</taxon>
        <taxon>Holothuria</taxon>
    </lineage>
</organism>
<sequence>MVCDTENCQCMLHSCEKCPGRPALQTFVEDCFERSDIDSDDKVRYKQWLRCENNRTSLTTIESVSEFIERVCISYDALLQHQFITKSQASFMRECKEKLDNQTALILLDFAENYSFIVQDPVQGRHWDNSQATLHPFVVYHHTLDGIKSISFCIISDSLKHDTTAVHAFIGRLTNYLKESLPELKKIIYVSDGCAAQYKNFKNLINLCSHQKDFGLSAEWHFFSTSHGKSPCDGIGGTVKRLVARASLKATVTDQILTAKDTFDWSVTNIQGIHFTFVSTDDIAQNAVTFDLENRYASVKTVPGTRSHHAFIPITESTFHMHHISTDIIHSSVNMAQNSSMSTQSIDLLLLQPGKYIARIYDNEWYIGSIIERSETQFDVQVNFMR</sequence>
<reference evidence="1" key="1">
    <citation type="submission" date="2021-10" db="EMBL/GenBank/DDBJ databases">
        <title>Tropical sea cucumber genome reveals ecological adaptation and Cuvierian tubules defense mechanism.</title>
        <authorList>
            <person name="Chen T."/>
        </authorList>
    </citation>
    <scope>NUCLEOTIDE SEQUENCE</scope>
    <source>
        <strain evidence="1">Nanhai2018</strain>
        <tissue evidence="1">Muscle</tissue>
    </source>
</reference>
<comment type="caution">
    <text evidence="1">The sequence shown here is derived from an EMBL/GenBank/DDBJ whole genome shotgun (WGS) entry which is preliminary data.</text>
</comment>
<protein>
    <submittedName>
        <fullName evidence="1">Uncharacterized protein</fullName>
    </submittedName>
</protein>